<gene>
    <name evidence="2" type="ORF">BU26DRAFT_565255</name>
</gene>
<dbReference type="GeneID" id="54586710"/>
<evidence type="ECO:0000313" key="3">
    <source>
        <dbReference type="Proteomes" id="UP000800094"/>
    </source>
</evidence>
<dbReference type="AlphaFoldDB" id="A0A6A6ID48"/>
<evidence type="ECO:0000313" key="2">
    <source>
        <dbReference type="EMBL" id="KAF2247822.1"/>
    </source>
</evidence>
<organism evidence="2 3">
    <name type="scientific">Trematosphaeria pertusa</name>
    <dbReference type="NCBI Taxonomy" id="390896"/>
    <lineage>
        <taxon>Eukaryota</taxon>
        <taxon>Fungi</taxon>
        <taxon>Dikarya</taxon>
        <taxon>Ascomycota</taxon>
        <taxon>Pezizomycotina</taxon>
        <taxon>Dothideomycetes</taxon>
        <taxon>Pleosporomycetidae</taxon>
        <taxon>Pleosporales</taxon>
        <taxon>Massarineae</taxon>
        <taxon>Trematosphaeriaceae</taxon>
        <taxon>Trematosphaeria</taxon>
    </lineage>
</organism>
<keyword evidence="1" id="KW-1133">Transmembrane helix</keyword>
<dbReference type="RefSeq" id="XP_033682826.1">
    <property type="nucleotide sequence ID" value="XM_033833380.1"/>
</dbReference>
<dbReference type="Proteomes" id="UP000800094">
    <property type="component" value="Unassembled WGS sequence"/>
</dbReference>
<keyword evidence="3" id="KW-1185">Reference proteome</keyword>
<protein>
    <submittedName>
        <fullName evidence="2">Uncharacterized protein</fullName>
    </submittedName>
</protein>
<accession>A0A6A6ID48</accession>
<keyword evidence="1" id="KW-0472">Membrane</keyword>
<name>A0A6A6ID48_9PLEO</name>
<sequence length="129" mass="14299">MGSSNGEVGNLPEEISACETQLSKLRSQLAEVESKDFSQSADTSTGFDTLTYGRLDVIQNEVLVALDLSALPHQGSLDHDDFERYQWQILVPEVGYYEQVAVKKHFLLMVLAVLWLPIFPAPVLAPSAY</sequence>
<keyword evidence="1" id="KW-0812">Transmembrane</keyword>
<evidence type="ECO:0000256" key="1">
    <source>
        <dbReference type="SAM" id="Phobius"/>
    </source>
</evidence>
<dbReference type="EMBL" id="ML987196">
    <property type="protein sequence ID" value="KAF2247822.1"/>
    <property type="molecule type" value="Genomic_DNA"/>
</dbReference>
<proteinExistence type="predicted"/>
<reference evidence="2" key="1">
    <citation type="journal article" date="2020" name="Stud. Mycol.">
        <title>101 Dothideomycetes genomes: a test case for predicting lifestyles and emergence of pathogens.</title>
        <authorList>
            <person name="Haridas S."/>
            <person name="Albert R."/>
            <person name="Binder M."/>
            <person name="Bloem J."/>
            <person name="Labutti K."/>
            <person name="Salamov A."/>
            <person name="Andreopoulos B."/>
            <person name="Baker S."/>
            <person name="Barry K."/>
            <person name="Bills G."/>
            <person name="Bluhm B."/>
            <person name="Cannon C."/>
            <person name="Castanera R."/>
            <person name="Culley D."/>
            <person name="Daum C."/>
            <person name="Ezra D."/>
            <person name="Gonzalez J."/>
            <person name="Henrissat B."/>
            <person name="Kuo A."/>
            <person name="Liang C."/>
            <person name="Lipzen A."/>
            <person name="Lutzoni F."/>
            <person name="Magnuson J."/>
            <person name="Mondo S."/>
            <person name="Nolan M."/>
            <person name="Ohm R."/>
            <person name="Pangilinan J."/>
            <person name="Park H.-J."/>
            <person name="Ramirez L."/>
            <person name="Alfaro M."/>
            <person name="Sun H."/>
            <person name="Tritt A."/>
            <person name="Yoshinaga Y."/>
            <person name="Zwiers L.-H."/>
            <person name="Turgeon B."/>
            <person name="Goodwin S."/>
            <person name="Spatafora J."/>
            <person name="Crous P."/>
            <person name="Grigoriev I."/>
        </authorList>
    </citation>
    <scope>NUCLEOTIDE SEQUENCE</scope>
    <source>
        <strain evidence="2">CBS 122368</strain>
    </source>
</reference>
<feature type="transmembrane region" description="Helical" evidence="1">
    <location>
        <begin position="106"/>
        <end position="125"/>
    </location>
</feature>